<reference evidence="1 2" key="1">
    <citation type="journal article" date="2016" name="BMC Genomics">
        <title>Comparative genomics reveals Cyclospora cayetanensis possesses coccidia-like metabolism and invasion components but unique surface antigens.</title>
        <authorList>
            <person name="Liu S."/>
            <person name="Wang L."/>
            <person name="Zheng H."/>
            <person name="Xu Z."/>
            <person name="Roellig D.M."/>
            <person name="Li N."/>
            <person name="Frace M.A."/>
            <person name="Tang K."/>
            <person name="Arrowood M.J."/>
            <person name="Moss D.M."/>
            <person name="Zhang L."/>
            <person name="Feng Y."/>
            <person name="Xiao L."/>
        </authorList>
    </citation>
    <scope>NUCLEOTIDE SEQUENCE [LARGE SCALE GENOMIC DNA]</scope>
    <source>
        <strain evidence="1 2">CHN_HEN01</strain>
    </source>
</reference>
<dbReference type="Proteomes" id="UP000095192">
    <property type="component" value="Unassembled WGS sequence"/>
</dbReference>
<evidence type="ECO:0000313" key="2">
    <source>
        <dbReference type="Proteomes" id="UP000095192"/>
    </source>
</evidence>
<comment type="caution">
    <text evidence="1">The sequence shown here is derived from an EMBL/GenBank/DDBJ whole genome shotgun (WGS) entry which is preliminary data.</text>
</comment>
<dbReference type="VEuPathDB" id="ToxoDB:cyc_06006"/>
<organism evidence="1 2">
    <name type="scientific">Cyclospora cayetanensis</name>
    <dbReference type="NCBI Taxonomy" id="88456"/>
    <lineage>
        <taxon>Eukaryota</taxon>
        <taxon>Sar</taxon>
        <taxon>Alveolata</taxon>
        <taxon>Apicomplexa</taxon>
        <taxon>Conoidasida</taxon>
        <taxon>Coccidia</taxon>
        <taxon>Eucoccidiorida</taxon>
        <taxon>Eimeriorina</taxon>
        <taxon>Eimeriidae</taxon>
        <taxon>Cyclospora</taxon>
    </lineage>
</organism>
<accession>A0A1D3CT53</accession>
<dbReference type="InParanoid" id="A0A1D3CT53"/>
<protein>
    <submittedName>
        <fullName evidence="1">Rap domain-containing protein</fullName>
    </submittedName>
</protein>
<dbReference type="EMBL" id="JROU02002057">
    <property type="protein sequence ID" value="OEH74369.1"/>
    <property type="molecule type" value="Genomic_DNA"/>
</dbReference>
<proteinExistence type="predicted"/>
<dbReference type="AlphaFoldDB" id="A0A1D3CT53"/>
<name>A0A1D3CT53_9EIME</name>
<evidence type="ECO:0000313" key="1">
    <source>
        <dbReference type="EMBL" id="OEH74369.1"/>
    </source>
</evidence>
<dbReference type="VEuPathDB" id="ToxoDB:LOC113147577"/>
<keyword evidence="2" id="KW-1185">Reference proteome</keyword>
<sequence length="504" mass="55223">MLCPSFRPGRWLRVGDAFFPLRCRNGGRGCTAIATATGSAHLSPADNAPGCYPSCASLRGVANCTRTRATPAAAAAAGEPLRQATESGIFGSSRSTTGIAGDSSRRLRQCKCPGPPEGATLGEELCSTMERLLQQRQARPAEDALELKEWETLWLSCMRLLRRLLLRQRELLELQRPGKGPSQQRQVMCGAVLARMLRLLVKSGRPVHSPGMLNAARAALTAFPPPPASCCTVADLVRGCRALQSLGAGLRHEQLLKAACDCLLEHCRRSDIQCGDSTHQNSQAMRPKHLADTVQVILSPVQQQQLTVDPTAVEWLVDAVGVLRLPHAVRVSKAQRRAVQRLLLADRSSREALFLVKTSGSTEVTLCGSQAHLEFALGPYVLDVAFPEEKVGIEIDGESHCFLRSKSELQDLKFSNGTAHQIHRCTPKTLLKQRVLLQHGWVLLQLQKQHWKQTQLEHILPLLRQVLTMRQAQKQMRTQQQRATVATDAVEAGSPSCSKAARTD</sequence>
<gene>
    <name evidence="1" type="ORF">cyc_06006</name>
</gene>